<feature type="domain" description="VWFA" evidence="3">
    <location>
        <begin position="32"/>
        <end position="214"/>
    </location>
</feature>
<dbReference type="PROSITE" id="PS50234">
    <property type="entry name" value="VWFA"/>
    <property type="match status" value="1"/>
</dbReference>
<sequence>MPRILLLPALLLALCFSSLAFADTAGVGLKPDLRLLIDISGSMKESDPDNLRAPAMELIIRLLPEDAKAGVWLFGEDVRELVPHGVVDEEWRRQAQAAMALIDNSGQRTNIPAALAAATYDFERLDPGFRTSIVLLTDGKVDIAESPMVNAGSARKLLTELAPELGATGIPVHTIALSGEADWLFLRSLARGTGGIAEQAQSAEALSGIFLQALEMAAPTARVPLNGSRFAIDDSVREFTLLVFFDGEKSHRLTLRDPGGTEYERTQSDGDVDWFQNSQFALITITEPAAGAWRVEAPEGARVRVTVISDLQLEVDPPPNSLPAGRISELGLRLTEQGVVLTDPQVLGAFNIAIELIDPDGARKLIPVSGAYPVPADGEYRVVLPAMEVPGRYQLVAWLQAQTVERELPMYLEVVAPPEKATLVTRGQEPPADDFQAPLMWMLGTIGLVLLVVWMLLRRRKRRKLELWQKRARQASSITESGLVSGVVADQQEDRSGLD</sequence>
<evidence type="ECO:0000256" key="1">
    <source>
        <dbReference type="SAM" id="Phobius"/>
    </source>
</evidence>
<accession>A0A2N5X4Q9</accession>
<dbReference type="Gene3D" id="3.40.50.410">
    <property type="entry name" value="von Willebrand factor, type A domain"/>
    <property type="match status" value="1"/>
</dbReference>
<dbReference type="Pfam" id="PF13768">
    <property type="entry name" value="VWA_3"/>
    <property type="match status" value="1"/>
</dbReference>
<dbReference type="InterPro" id="IPR002035">
    <property type="entry name" value="VWF_A"/>
</dbReference>
<dbReference type="InterPro" id="IPR051266">
    <property type="entry name" value="CLCR"/>
</dbReference>
<dbReference type="OrthoDB" id="798937at2"/>
<protein>
    <submittedName>
        <fullName evidence="4">VWA domain-containing protein</fullName>
    </submittedName>
</protein>
<keyword evidence="1" id="KW-0812">Transmembrane</keyword>
<dbReference type="InterPro" id="IPR036465">
    <property type="entry name" value="vWFA_dom_sf"/>
</dbReference>
<dbReference type="InterPro" id="IPR056475">
    <property type="entry name" value="GBD_Hemicentin/VWA7"/>
</dbReference>
<feature type="signal peptide" evidence="2">
    <location>
        <begin position="1"/>
        <end position="22"/>
    </location>
</feature>
<reference evidence="4 5" key="1">
    <citation type="submission" date="2018-01" db="EMBL/GenBank/DDBJ databases">
        <title>The draft genome sequence of Halioglobus lutimaris HF004.</title>
        <authorList>
            <person name="Du Z.-J."/>
            <person name="Shi M.-J."/>
        </authorList>
    </citation>
    <scope>NUCLEOTIDE SEQUENCE [LARGE SCALE GENOMIC DNA]</scope>
    <source>
        <strain evidence="4 5">HF004</strain>
    </source>
</reference>
<evidence type="ECO:0000313" key="5">
    <source>
        <dbReference type="Proteomes" id="UP000235005"/>
    </source>
</evidence>
<feature type="transmembrane region" description="Helical" evidence="1">
    <location>
        <begin position="439"/>
        <end position="457"/>
    </location>
</feature>
<evidence type="ECO:0000256" key="2">
    <source>
        <dbReference type="SAM" id="SignalP"/>
    </source>
</evidence>
<evidence type="ECO:0000313" key="4">
    <source>
        <dbReference type="EMBL" id="PLW69477.1"/>
    </source>
</evidence>
<keyword evidence="5" id="KW-1185">Reference proteome</keyword>
<feature type="chain" id="PRO_5014672444" evidence="2">
    <location>
        <begin position="23"/>
        <end position="499"/>
    </location>
</feature>
<keyword evidence="1" id="KW-0472">Membrane</keyword>
<keyword evidence="1" id="KW-1133">Transmembrane helix</keyword>
<dbReference type="EMBL" id="PKUS01000007">
    <property type="protein sequence ID" value="PLW69477.1"/>
    <property type="molecule type" value="Genomic_DNA"/>
</dbReference>
<dbReference type="PANTHER" id="PTHR10579">
    <property type="entry name" value="CALCIUM-ACTIVATED CHLORIDE CHANNEL REGULATOR"/>
    <property type="match status" value="1"/>
</dbReference>
<dbReference type="SUPFAM" id="SSF53300">
    <property type="entry name" value="vWA-like"/>
    <property type="match status" value="1"/>
</dbReference>
<comment type="caution">
    <text evidence="4">The sequence shown here is derived from an EMBL/GenBank/DDBJ whole genome shotgun (WGS) entry which is preliminary data.</text>
</comment>
<dbReference type="PANTHER" id="PTHR10579:SF43">
    <property type="entry name" value="ZINC FINGER (C3HC4-TYPE RING FINGER) FAMILY PROTEIN"/>
    <property type="match status" value="1"/>
</dbReference>
<keyword evidence="2" id="KW-0732">Signal</keyword>
<name>A0A2N5X4Q9_9GAMM</name>
<dbReference type="CDD" id="cd00198">
    <property type="entry name" value="vWFA"/>
    <property type="match status" value="1"/>
</dbReference>
<proteinExistence type="predicted"/>
<gene>
    <name evidence="4" type="ORF">C0039_08110</name>
</gene>
<dbReference type="Pfam" id="PF23560">
    <property type="entry name" value="GBD_Hemicentin"/>
    <property type="match status" value="1"/>
</dbReference>
<organism evidence="4 5">
    <name type="scientific">Pseudohalioglobus lutimaris</name>
    <dbReference type="NCBI Taxonomy" id="1737061"/>
    <lineage>
        <taxon>Bacteria</taxon>
        <taxon>Pseudomonadati</taxon>
        <taxon>Pseudomonadota</taxon>
        <taxon>Gammaproteobacteria</taxon>
        <taxon>Cellvibrionales</taxon>
        <taxon>Halieaceae</taxon>
        <taxon>Pseudohalioglobus</taxon>
    </lineage>
</organism>
<evidence type="ECO:0000259" key="3">
    <source>
        <dbReference type="PROSITE" id="PS50234"/>
    </source>
</evidence>
<dbReference type="RefSeq" id="WP_076001015.1">
    <property type="nucleotide sequence ID" value="NZ_PKUS01000007.1"/>
</dbReference>
<dbReference type="Proteomes" id="UP000235005">
    <property type="component" value="Unassembled WGS sequence"/>
</dbReference>
<dbReference type="SMART" id="SM00327">
    <property type="entry name" value="VWA"/>
    <property type="match status" value="1"/>
</dbReference>
<dbReference type="AlphaFoldDB" id="A0A2N5X4Q9"/>